<evidence type="ECO:0000256" key="8">
    <source>
        <dbReference type="ARBA" id="ARBA00023136"/>
    </source>
</evidence>
<evidence type="ECO:0000256" key="4">
    <source>
        <dbReference type="ARBA" id="ARBA00022692"/>
    </source>
</evidence>
<dbReference type="PANTHER" id="PTHR13603">
    <property type="entry name" value="TRANSMEMBRANE PROTEIN 186"/>
    <property type="match status" value="1"/>
</dbReference>
<keyword evidence="11" id="KW-1185">Reference proteome</keyword>
<dbReference type="InterPro" id="IPR026571">
    <property type="entry name" value="Tmem186"/>
</dbReference>
<dbReference type="EMBL" id="OX395139">
    <property type="protein sequence ID" value="CAI5792346.1"/>
    <property type="molecule type" value="Genomic_DNA"/>
</dbReference>
<evidence type="ECO:0000256" key="5">
    <source>
        <dbReference type="ARBA" id="ARBA00022792"/>
    </source>
</evidence>
<accession>A0AA35LAK2</accession>
<organism evidence="10 11">
    <name type="scientific">Podarcis lilfordi</name>
    <name type="common">Lilford's wall lizard</name>
    <dbReference type="NCBI Taxonomy" id="74358"/>
    <lineage>
        <taxon>Eukaryota</taxon>
        <taxon>Metazoa</taxon>
        <taxon>Chordata</taxon>
        <taxon>Craniata</taxon>
        <taxon>Vertebrata</taxon>
        <taxon>Euteleostomi</taxon>
        <taxon>Lepidosauria</taxon>
        <taxon>Squamata</taxon>
        <taxon>Bifurcata</taxon>
        <taxon>Unidentata</taxon>
        <taxon>Episquamata</taxon>
        <taxon>Laterata</taxon>
        <taxon>Lacertibaenia</taxon>
        <taxon>Lacertidae</taxon>
        <taxon>Podarcis</taxon>
    </lineage>
</organism>
<keyword evidence="7" id="KW-0496">Mitochondrion</keyword>
<keyword evidence="5" id="KW-0999">Mitochondrion inner membrane</keyword>
<feature type="transmembrane region" description="Helical" evidence="9">
    <location>
        <begin position="129"/>
        <end position="154"/>
    </location>
</feature>
<comment type="subcellular location">
    <subcellularLocation>
        <location evidence="1">Mitochondrion inner membrane</location>
        <topology evidence="1">Multi-pass membrane protein</topology>
    </subcellularLocation>
</comment>
<evidence type="ECO:0000256" key="9">
    <source>
        <dbReference type="SAM" id="Phobius"/>
    </source>
</evidence>
<dbReference type="PANTHER" id="PTHR13603:SF1">
    <property type="entry name" value="TRANSMEMBRANE PROTEIN 186"/>
    <property type="match status" value="1"/>
</dbReference>
<evidence type="ECO:0000256" key="6">
    <source>
        <dbReference type="ARBA" id="ARBA00022989"/>
    </source>
</evidence>
<feature type="transmembrane region" description="Helical" evidence="9">
    <location>
        <begin position="106"/>
        <end position="123"/>
    </location>
</feature>
<evidence type="ECO:0000256" key="1">
    <source>
        <dbReference type="ARBA" id="ARBA00004448"/>
    </source>
</evidence>
<proteinExistence type="inferred from homology"/>
<keyword evidence="6 9" id="KW-1133">Transmembrane helix</keyword>
<comment type="similarity">
    <text evidence="2">Belongs to the TMEM186 family.</text>
</comment>
<name>A0AA35LAK2_9SAUR</name>
<keyword evidence="8 9" id="KW-0472">Membrane</keyword>
<dbReference type="Proteomes" id="UP001178461">
    <property type="component" value="Chromosome 14"/>
</dbReference>
<dbReference type="AlphaFoldDB" id="A0AA35LAK2"/>
<evidence type="ECO:0000313" key="10">
    <source>
        <dbReference type="EMBL" id="CAI5792346.1"/>
    </source>
</evidence>
<evidence type="ECO:0000256" key="7">
    <source>
        <dbReference type="ARBA" id="ARBA00023128"/>
    </source>
</evidence>
<evidence type="ECO:0000256" key="3">
    <source>
        <dbReference type="ARBA" id="ARBA00014604"/>
    </source>
</evidence>
<evidence type="ECO:0000256" key="2">
    <source>
        <dbReference type="ARBA" id="ARBA00007020"/>
    </source>
</evidence>
<reference evidence="10" key="1">
    <citation type="submission" date="2022-12" db="EMBL/GenBank/DDBJ databases">
        <authorList>
            <person name="Alioto T."/>
            <person name="Alioto T."/>
            <person name="Gomez Garrido J."/>
        </authorList>
    </citation>
    <scope>NUCLEOTIDE SEQUENCE</scope>
</reference>
<keyword evidence="4 9" id="KW-0812">Transmembrane</keyword>
<sequence length="240" mass="27365">MARILTACVDLPFLASCGRCLRNQVPLRWQKGFPASTCPFGVLTVLKPCSQQGPGSQLARPRWLGTLTPSQRALEQMPDLESTHQYKLIYRFPWIKYCRILSRLKLLQTGLTILVLPPIWVLYWQNQVPVAQCLYCTGLACFAAAMLYGMSFFLRRIIGMMYLSKDGTLLKVAHLTFWGRRRDIYCPVATVMTLGDIGEDPNELLLPLRWYDRDNVLYFSLRYGQVVDKEAFAKVFGGLG</sequence>
<protein>
    <recommendedName>
        <fullName evidence="3">Transmembrane protein 186</fullName>
    </recommendedName>
</protein>
<evidence type="ECO:0000313" key="11">
    <source>
        <dbReference type="Proteomes" id="UP001178461"/>
    </source>
</evidence>
<dbReference type="GO" id="GO:0005743">
    <property type="term" value="C:mitochondrial inner membrane"/>
    <property type="evidence" value="ECO:0007669"/>
    <property type="project" value="UniProtKB-SubCell"/>
</dbReference>
<gene>
    <name evidence="10" type="ORF">PODLI_1B015426</name>
</gene>